<organism evidence="1 2">
    <name type="scientific">Aquisalibacillus elongatus</name>
    <dbReference type="NCBI Taxonomy" id="485577"/>
    <lineage>
        <taxon>Bacteria</taxon>
        <taxon>Bacillati</taxon>
        <taxon>Bacillota</taxon>
        <taxon>Bacilli</taxon>
        <taxon>Bacillales</taxon>
        <taxon>Bacillaceae</taxon>
        <taxon>Aquisalibacillus</taxon>
    </lineage>
</organism>
<dbReference type="GO" id="GO:0019441">
    <property type="term" value="P:L-tryptophan catabolic process to kynurenine"/>
    <property type="evidence" value="ECO:0007669"/>
    <property type="project" value="InterPro"/>
</dbReference>
<proteinExistence type="predicted"/>
<keyword evidence="2" id="KW-1185">Reference proteome</keyword>
<protein>
    <submittedName>
        <fullName evidence="1">Kynurenine formamidase</fullName>
    </submittedName>
</protein>
<dbReference type="Gene3D" id="3.50.30.50">
    <property type="entry name" value="Putative cyclase"/>
    <property type="match status" value="1"/>
</dbReference>
<dbReference type="RefSeq" id="WP_170158500.1">
    <property type="nucleotide sequence ID" value="NZ_RKRF01000008.1"/>
</dbReference>
<evidence type="ECO:0000313" key="1">
    <source>
        <dbReference type="EMBL" id="RPF54254.1"/>
    </source>
</evidence>
<dbReference type="Proteomes" id="UP000276443">
    <property type="component" value="Unassembled WGS sequence"/>
</dbReference>
<gene>
    <name evidence="1" type="ORF">EDC24_1449</name>
</gene>
<sequence length="226" mass="25525">MKIVDLTLEIYDGLETFKSHPSISIKEHSTFENTKDRYLPPSEGFESRLLSFSDHSGTHIDAPLHFIRDGESTSEMKLEKTMGRAVFLDLSDIKSPDEPVTADMLDQIEQSQGVQVEKDDIVLVRTRKGEWGDDTFFSDKAFAKSAGEWLTSKKVKSVGLDLANIDVNDNMRREVHMEVLGHNTYIIENMVNLEKLPTDRKFTFHATPLKLKNATASPVRALAILD</sequence>
<dbReference type="Pfam" id="PF04199">
    <property type="entry name" value="Cyclase"/>
    <property type="match status" value="1"/>
</dbReference>
<dbReference type="InterPro" id="IPR007325">
    <property type="entry name" value="KFase/CYL"/>
</dbReference>
<accession>A0A3N5B9V1</accession>
<dbReference type="PANTHER" id="PTHR31118:SF12">
    <property type="entry name" value="CYCLASE-LIKE PROTEIN 2"/>
    <property type="match status" value="1"/>
</dbReference>
<dbReference type="GO" id="GO:0004061">
    <property type="term" value="F:arylformamidase activity"/>
    <property type="evidence" value="ECO:0007669"/>
    <property type="project" value="InterPro"/>
</dbReference>
<reference evidence="1 2" key="1">
    <citation type="submission" date="2018-11" db="EMBL/GenBank/DDBJ databases">
        <title>Genomic Encyclopedia of Type Strains, Phase IV (KMG-IV): sequencing the most valuable type-strain genomes for metagenomic binning, comparative biology and taxonomic classification.</title>
        <authorList>
            <person name="Goeker M."/>
        </authorList>
    </citation>
    <scope>NUCLEOTIDE SEQUENCE [LARGE SCALE GENOMIC DNA]</scope>
    <source>
        <strain evidence="1 2">DSM 18090</strain>
    </source>
</reference>
<dbReference type="EMBL" id="RKRF01000008">
    <property type="protein sequence ID" value="RPF54254.1"/>
    <property type="molecule type" value="Genomic_DNA"/>
</dbReference>
<dbReference type="AlphaFoldDB" id="A0A3N5B9V1"/>
<dbReference type="SUPFAM" id="SSF102198">
    <property type="entry name" value="Putative cyclase"/>
    <property type="match status" value="1"/>
</dbReference>
<dbReference type="InterPro" id="IPR037175">
    <property type="entry name" value="KFase_sf"/>
</dbReference>
<dbReference type="PANTHER" id="PTHR31118">
    <property type="entry name" value="CYCLASE-LIKE PROTEIN 2"/>
    <property type="match status" value="1"/>
</dbReference>
<name>A0A3N5B9V1_9BACI</name>
<comment type="caution">
    <text evidence="1">The sequence shown here is derived from an EMBL/GenBank/DDBJ whole genome shotgun (WGS) entry which is preliminary data.</text>
</comment>
<evidence type="ECO:0000313" key="2">
    <source>
        <dbReference type="Proteomes" id="UP000276443"/>
    </source>
</evidence>